<feature type="region of interest" description="Disordered" evidence="1">
    <location>
        <begin position="1"/>
        <end position="37"/>
    </location>
</feature>
<evidence type="ECO:0000313" key="3">
    <source>
        <dbReference type="Proteomes" id="UP001305414"/>
    </source>
</evidence>
<reference evidence="2 3" key="1">
    <citation type="submission" date="2023-10" db="EMBL/GenBank/DDBJ databases">
        <title>Draft genome sequence of Xylaria bambusicola isolate GMP-LS, the root and basal stem rot pathogen of sugarcane in Indonesia.</title>
        <authorList>
            <person name="Selvaraj P."/>
            <person name="Muralishankar V."/>
            <person name="Muruganantham S."/>
            <person name="Sp S."/>
            <person name="Haryani S."/>
            <person name="Lau K.J.X."/>
            <person name="Naqvi N.I."/>
        </authorList>
    </citation>
    <scope>NUCLEOTIDE SEQUENCE [LARGE SCALE GENOMIC DNA]</scope>
    <source>
        <strain evidence="2">GMP-LS</strain>
    </source>
</reference>
<comment type="caution">
    <text evidence="2">The sequence shown here is derived from an EMBL/GenBank/DDBJ whole genome shotgun (WGS) entry which is preliminary data.</text>
</comment>
<protein>
    <submittedName>
        <fullName evidence="2">Uncharacterized protein</fullName>
    </submittedName>
</protein>
<sequence length="104" mass="11768">MEGQYSFPENWALPAPSVTEEDRAPQQEEDGGSYTSAQKTFLMDGPELIDATILKVTLERMWGPEGKGYFIGFSRKEQTYFILALPSFNVDIVRAIYSRPQLTV</sequence>
<dbReference type="AlphaFoldDB" id="A0AAN7ZEW4"/>
<gene>
    <name evidence="2" type="ORF">RRF57_012500</name>
</gene>
<dbReference type="Proteomes" id="UP001305414">
    <property type="component" value="Unassembled WGS sequence"/>
</dbReference>
<dbReference type="EMBL" id="JAWHQM010000077">
    <property type="protein sequence ID" value="KAK5636788.1"/>
    <property type="molecule type" value="Genomic_DNA"/>
</dbReference>
<name>A0AAN7ZEW4_9PEZI</name>
<keyword evidence="3" id="KW-1185">Reference proteome</keyword>
<organism evidence="2 3">
    <name type="scientific">Xylaria bambusicola</name>
    <dbReference type="NCBI Taxonomy" id="326684"/>
    <lineage>
        <taxon>Eukaryota</taxon>
        <taxon>Fungi</taxon>
        <taxon>Dikarya</taxon>
        <taxon>Ascomycota</taxon>
        <taxon>Pezizomycotina</taxon>
        <taxon>Sordariomycetes</taxon>
        <taxon>Xylariomycetidae</taxon>
        <taxon>Xylariales</taxon>
        <taxon>Xylariaceae</taxon>
        <taxon>Xylaria</taxon>
    </lineage>
</organism>
<accession>A0AAN7ZEW4</accession>
<evidence type="ECO:0000256" key="1">
    <source>
        <dbReference type="SAM" id="MobiDB-lite"/>
    </source>
</evidence>
<evidence type="ECO:0000313" key="2">
    <source>
        <dbReference type="EMBL" id="KAK5636788.1"/>
    </source>
</evidence>
<proteinExistence type="predicted"/>